<dbReference type="AlphaFoldDB" id="A0A016VGT2"/>
<accession>A0A016VGT2</accession>
<evidence type="ECO:0000313" key="1">
    <source>
        <dbReference type="EMBL" id="EYC25958.1"/>
    </source>
</evidence>
<organism evidence="1 2">
    <name type="scientific">Ancylostoma ceylanicum</name>
    <dbReference type="NCBI Taxonomy" id="53326"/>
    <lineage>
        <taxon>Eukaryota</taxon>
        <taxon>Metazoa</taxon>
        <taxon>Ecdysozoa</taxon>
        <taxon>Nematoda</taxon>
        <taxon>Chromadorea</taxon>
        <taxon>Rhabditida</taxon>
        <taxon>Rhabditina</taxon>
        <taxon>Rhabditomorpha</taxon>
        <taxon>Strongyloidea</taxon>
        <taxon>Ancylostomatidae</taxon>
        <taxon>Ancylostomatinae</taxon>
        <taxon>Ancylostoma</taxon>
    </lineage>
</organism>
<proteinExistence type="predicted"/>
<dbReference type="Proteomes" id="UP000024635">
    <property type="component" value="Unassembled WGS sequence"/>
</dbReference>
<sequence>MQVRIKNNNLEHLRNRICERRMTTQCRNYAEVTYGYSSVCILLELTGYQFDKQLSDLKCANVMKEQKE</sequence>
<reference evidence="2" key="1">
    <citation type="journal article" date="2015" name="Nat. Genet.">
        <title>The genome and transcriptome of the zoonotic hookworm Ancylostoma ceylanicum identify infection-specific gene families.</title>
        <authorList>
            <person name="Schwarz E.M."/>
            <person name="Hu Y."/>
            <person name="Antoshechkin I."/>
            <person name="Miller M.M."/>
            <person name="Sternberg P.W."/>
            <person name="Aroian R.V."/>
        </authorList>
    </citation>
    <scope>NUCLEOTIDE SEQUENCE</scope>
    <source>
        <strain evidence="2">HY135</strain>
    </source>
</reference>
<name>A0A016VGT2_9BILA</name>
<dbReference type="EMBL" id="JARK01001347">
    <property type="protein sequence ID" value="EYC25958.1"/>
    <property type="molecule type" value="Genomic_DNA"/>
</dbReference>
<gene>
    <name evidence="1" type="primary">Acey_s0011.g1480</name>
    <name evidence="1" type="ORF">Y032_0011g1480</name>
</gene>
<comment type="caution">
    <text evidence="1">The sequence shown here is derived from an EMBL/GenBank/DDBJ whole genome shotgun (WGS) entry which is preliminary data.</text>
</comment>
<protein>
    <submittedName>
        <fullName evidence="1">Uncharacterized protein</fullName>
    </submittedName>
</protein>
<evidence type="ECO:0000313" key="2">
    <source>
        <dbReference type="Proteomes" id="UP000024635"/>
    </source>
</evidence>
<keyword evidence="2" id="KW-1185">Reference proteome</keyword>